<comment type="caution">
    <text evidence="1">The sequence shown here is derived from an EMBL/GenBank/DDBJ whole genome shotgun (WGS) entry which is preliminary data.</text>
</comment>
<evidence type="ECO:0000313" key="1">
    <source>
        <dbReference type="EMBL" id="EKE27483.1"/>
    </source>
</evidence>
<reference evidence="1" key="1">
    <citation type="journal article" date="2012" name="Science">
        <title>Fermentation, hydrogen, and sulfur metabolism in multiple uncultivated bacterial phyla.</title>
        <authorList>
            <person name="Wrighton K.C."/>
            <person name="Thomas B.C."/>
            <person name="Sharon I."/>
            <person name="Miller C.S."/>
            <person name="Castelle C.J."/>
            <person name="VerBerkmoes N.C."/>
            <person name="Wilkins M.J."/>
            <person name="Hettich R.L."/>
            <person name="Lipton M.S."/>
            <person name="Williams K.H."/>
            <person name="Long P.E."/>
            <person name="Banfield J.F."/>
        </authorList>
    </citation>
    <scope>NUCLEOTIDE SEQUENCE [LARGE SCALE GENOMIC DNA]</scope>
</reference>
<sequence length="51" mass="5628">MLSFRSMESTWPISKLSHFIFILDLAAGVAYIFNAANAESGESSYNQVLSL</sequence>
<accession>K2FX00</accession>
<dbReference type="EMBL" id="AMFJ01000474">
    <property type="protein sequence ID" value="EKE27483.1"/>
    <property type="molecule type" value="Genomic_DNA"/>
</dbReference>
<organism evidence="1">
    <name type="scientific">uncultured bacterium</name>
    <name type="common">gcode 4</name>
    <dbReference type="NCBI Taxonomy" id="1234023"/>
    <lineage>
        <taxon>Bacteria</taxon>
        <taxon>environmental samples</taxon>
    </lineage>
</organism>
<protein>
    <submittedName>
        <fullName evidence="1">Uncharacterized protein</fullName>
    </submittedName>
</protein>
<name>K2FX00_9BACT</name>
<proteinExistence type="predicted"/>
<gene>
    <name evidence="1" type="ORF">ACD_3C00200G0002</name>
</gene>
<dbReference type="AlphaFoldDB" id="K2FX00"/>